<proteinExistence type="predicted"/>
<accession>A0A150RCW5</accession>
<comment type="caution">
    <text evidence="2">The sequence shown here is derived from an EMBL/GenBank/DDBJ whole genome shotgun (WGS) entry which is preliminary data.</text>
</comment>
<sequence length="88" mass="8968">MVTMSSGTIASELIDPGNASHDLQTPELTRPGGVSLIDAHAASILVDAAKAAGLLGPRVVRRRAGGAARRSVPASVAAREPSRCHLCT</sequence>
<dbReference type="AlphaFoldDB" id="A0A150RCW5"/>
<evidence type="ECO:0000313" key="2">
    <source>
        <dbReference type="EMBL" id="KYF77568.1"/>
    </source>
</evidence>
<reference evidence="2 3" key="1">
    <citation type="submission" date="2014-02" db="EMBL/GenBank/DDBJ databases">
        <title>The small core and large imbalanced accessory genome model reveals a collaborative survival strategy of Sorangium cellulosum strains in nature.</title>
        <authorList>
            <person name="Han K."/>
            <person name="Peng R."/>
            <person name="Blom J."/>
            <person name="Li Y.-Z."/>
        </authorList>
    </citation>
    <scope>NUCLEOTIDE SEQUENCE [LARGE SCALE GENOMIC DNA]</scope>
    <source>
        <strain evidence="2 3">So0149</strain>
    </source>
</reference>
<feature type="region of interest" description="Disordered" evidence="1">
    <location>
        <begin position="1"/>
        <end position="29"/>
    </location>
</feature>
<gene>
    <name evidence="2" type="ORF">BE18_42520</name>
</gene>
<dbReference type="EMBL" id="JEMC01003898">
    <property type="protein sequence ID" value="KYF77568.1"/>
    <property type="molecule type" value="Genomic_DNA"/>
</dbReference>
<evidence type="ECO:0000313" key="3">
    <source>
        <dbReference type="Proteomes" id="UP000075515"/>
    </source>
</evidence>
<protein>
    <submittedName>
        <fullName evidence="2">Uncharacterized protein</fullName>
    </submittedName>
</protein>
<dbReference type="Proteomes" id="UP000075515">
    <property type="component" value="Unassembled WGS sequence"/>
</dbReference>
<organism evidence="2 3">
    <name type="scientific">Sorangium cellulosum</name>
    <name type="common">Polyangium cellulosum</name>
    <dbReference type="NCBI Taxonomy" id="56"/>
    <lineage>
        <taxon>Bacteria</taxon>
        <taxon>Pseudomonadati</taxon>
        <taxon>Myxococcota</taxon>
        <taxon>Polyangia</taxon>
        <taxon>Polyangiales</taxon>
        <taxon>Polyangiaceae</taxon>
        <taxon>Sorangium</taxon>
    </lineage>
</organism>
<evidence type="ECO:0000256" key="1">
    <source>
        <dbReference type="SAM" id="MobiDB-lite"/>
    </source>
</evidence>
<name>A0A150RCW5_SORCE</name>